<gene>
    <name evidence="1" type="ORF">C823_04728</name>
</gene>
<organism evidence="1 2">
    <name type="scientific">Eubacterium plexicaudatum ASF492</name>
    <dbReference type="NCBI Taxonomy" id="1235802"/>
    <lineage>
        <taxon>Bacteria</taxon>
        <taxon>Bacillati</taxon>
        <taxon>Bacillota</taxon>
        <taxon>Clostridia</taxon>
        <taxon>Eubacteriales</taxon>
        <taxon>Eubacteriaceae</taxon>
        <taxon>Eubacterium</taxon>
    </lineage>
</organism>
<evidence type="ECO:0000313" key="1">
    <source>
        <dbReference type="EMBL" id="EMZ21155.1"/>
    </source>
</evidence>
<accession>N2A4Y9</accession>
<comment type="caution">
    <text evidence="1">The sequence shown here is derived from an EMBL/GenBank/DDBJ whole genome shotgun (WGS) entry which is preliminary data.</text>
</comment>
<dbReference type="PATRIC" id="fig|1235802.3.peg.4987"/>
<evidence type="ECO:0000313" key="2">
    <source>
        <dbReference type="Proteomes" id="UP000012589"/>
    </source>
</evidence>
<dbReference type="Proteomes" id="UP000012589">
    <property type="component" value="Unassembled WGS sequence"/>
</dbReference>
<proteinExistence type="predicted"/>
<dbReference type="HOGENOM" id="CLU_2843310_0_0_9"/>
<dbReference type="EMBL" id="AQFT01000136">
    <property type="protein sequence ID" value="EMZ21155.1"/>
    <property type="molecule type" value="Genomic_DNA"/>
</dbReference>
<keyword evidence="2" id="KW-1185">Reference proteome</keyword>
<protein>
    <submittedName>
        <fullName evidence="1">Uncharacterized protein</fullName>
    </submittedName>
</protein>
<dbReference type="AlphaFoldDB" id="N2A4Y9"/>
<sequence length="65" mass="7284">MRFATLKDEKAKVKVVGKNLDLLTPLVATSKYLAKRISKEKGVSLKKAEYIVVDCIKDGMKTIEE</sequence>
<name>N2A4Y9_9FIRM</name>
<reference evidence="1 2" key="1">
    <citation type="journal article" date="2014" name="Genome Announc.">
        <title>Draft genome sequences of the altered schaedler flora, a defined bacterial community from gnotobiotic mice.</title>
        <authorList>
            <person name="Wannemuehler M.J."/>
            <person name="Overstreet A.M."/>
            <person name="Ward D.V."/>
            <person name="Phillips G.J."/>
        </authorList>
    </citation>
    <scope>NUCLEOTIDE SEQUENCE [LARGE SCALE GENOMIC DNA]</scope>
    <source>
        <strain evidence="1 2">ASF492</strain>
    </source>
</reference>